<proteinExistence type="predicted"/>
<name>A0A4Z1JSW3_9HELO</name>
<dbReference type="Proteomes" id="UP000297229">
    <property type="component" value="Unassembled WGS sequence"/>
</dbReference>
<gene>
    <name evidence="1" type="ORF">BELL_0133g00130</name>
</gene>
<dbReference type="AlphaFoldDB" id="A0A4Z1JSW3"/>
<dbReference type="EMBL" id="PQXM01000132">
    <property type="protein sequence ID" value="TGO76869.1"/>
    <property type="molecule type" value="Genomic_DNA"/>
</dbReference>
<accession>A0A4Z1JSW3</accession>
<sequence length="90" mass="10118">MPVPELSFTAELEAAPVKAKPVFLPPPTKSVTIIEASEGDTRFDAELLEYKQVSLKTKGDLAYALYLRGRFSEEEYTIFCAEYREGDIPK</sequence>
<protein>
    <submittedName>
        <fullName evidence="1">Uncharacterized protein</fullName>
    </submittedName>
</protein>
<comment type="caution">
    <text evidence="1">The sequence shown here is derived from an EMBL/GenBank/DDBJ whole genome shotgun (WGS) entry which is preliminary data.</text>
</comment>
<organism evidence="1 2">
    <name type="scientific">Botrytis elliptica</name>
    <dbReference type="NCBI Taxonomy" id="278938"/>
    <lineage>
        <taxon>Eukaryota</taxon>
        <taxon>Fungi</taxon>
        <taxon>Dikarya</taxon>
        <taxon>Ascomycota</taxon>
        <taxon>Pezizomycotina</taxon>
        <taxon>Leotiomycetes</taxon>
        <taxon>Helotiales</taxon>
        <taxon>Sclerotiniaceae</taxon>
        <taxon>Botrytis</taxon>
    </lineage>
</organism>
<reference evidence="1 2" key="1">
    <citation type="submission" date="2017-12" db="EMBL/GenBank/DDBJ databases">
        <title>Comparative genomics of Botrytis spp.</title>
        <authorList>
            <person name="Valero-Jimenez C.A."/>
            <person name="Tapia P."/>
            <person name="Veloso J."/>
            <person name="Silva-Moreno E."/>
            <person name="Staats M."/>
            <person name="Valdes J.H."/>
            <person name="Van Kan J.A.L."/>
        </authorList>
    </citation>
    <scope>NUCLEOTIDE SEQUENCE [LARGE SCALE GENOMIC DNA]</scope>
    <source>
        <strain evidence="1 2">Be9601</strain>
    </source>
</reference>
<evidence type="ECO:0000313" key="2">
    <source>
        <dbReference type="Proteomes" id="UP000297229"/>
    </source>
</evidence>
<evidence type="ECO:0000313" key="1">
    <source>
        <dbReference type="EMBL" id="TGO76869.1"/>
    </source>
</evidence>
<keyword evidence="2" id="KW-1185">Reference proteome</keyword>
<dbReference type="STRING" id="278938.A0A4Z1JSW3"/>